<dbReference type="SUPFAM" id="SSF55073">
    <property type="entry name" value="Nucleotide cyclase"/>
    <property type="match status" value="1"/>
</dbReference>
<feature type="transmembrane region" description="Helical" evidence="1">
    <location>
        <begin position="20"/>
        <end position="38"/>
    </location>
</feature>
<name>A0A511N5G0_DEIC1</name>
<evidence type="ECO:0000313" key="3">
    <source>
        <dbReference type="EMBL" id="GEM48090.1"/>
    </source>
</evidence>
<dbReference type="InterPro" id="IPR029787">
    <property type="entry name" value="Nucleotide_cyclase"/>
</dbReference>
<organism evidence="3 4">
    <name type="scientific">Deinococcus cellulosilyticus (strain DSM 18568 / NBRC 106333 / KACC 11606 / 5516J-15)</name>
    <dbReference type="NCBI Taxonomy" id="1223518"/>
    <lineage>
        <taxon>Bacteria</taxon>
        <taxon>Thermotogati</taxon>
        <taxon>Deinococcota</taxon>
        <taxon>Deinococci</taxon>
        <taxon>Deinococcales</taxon>
        <taxon>Deinococcaceae</taxon>
        <taxon>Deinococcus</taxon>
    </lineage>
</organism>
<feature type="domain" description="GGDEF" evidence="2">
    <location>
        <begin position="220"/>
        <end position="349"/>
    </location>
</feature>
<comment type="caution">
    <text evidence="3">The sequence shown here is derived from an EMBL/GenBank/DDBJ whole genome shotgun (WGS) entry which is preliminary data.</text>
</comment>
<dbReference type="GO" id="GO:0043709">
    <property type="term" value="P:cell adhesion involved in single-species biofilm formation"/>
    <property type="evidence" value="ECO:0007669"/>
    <property type="project" value="TreeGrafter"/>
</dbReference>
<dbReference type="InterPro" id="IPR050469">
    <property type="entry name" value="Diguanylate_Cyclase"/>
</dbReference>
<evidence type="ECO:0000313" key="4">
    <source>
        <dbReference type="Proteomes" id="UP000321306"/>
    </source>
</evidence>
<dbReference type="InterPro" id="IPR000160">
    <property type="entry name" value="GGDEF_dom"/>
</dbReference>
<dbReference type="NCBIfam" id="TIGR00254">
    <property type="entry name" value="GGDEF"/>
    <property type="match status" value="1"/>
</dbReference>
<dbReference type="GO" id="GO:1902201">
    <property type="term" value="P:negative regulation of bacterial-type flagellum-dependent cell motility"/>
    <property type="evidence" value="ECO:0007669"/>
    <property type="project" value="TreeGrafter"/>
</dbReference>
<dbReference type="PANTHER" id="PTHR45138">
    <property type="entry name" value="REGULATORY COMPONENTS OF SENSORY TRANSDUCTION SYSTEM"/>
    <property type="match status" value="1"/>
</dbReference>
<evidence type="ECO:0000256" key="1">
    <source>
        <dbReference type="SAM" id="Phobius"/>
    </source>
</evidence>
<proteinExistence type="predicted"/>
<accession>A0A511N5G0</accession>
<keyword evidence="4" id="KW-1185">Reference proteome</keyword>
<dbReference type="SMART" id="SM00267">
    <property type="entry name" value="GGDEF"/>
    <property type="match status" value="1"/>
</dbReference>
<dbReference type="GO" id="GO:0052621">
    <property type="term" value="F:diguanylate cyclase activity"/>
    <property type="evidence" value="ECO:0007669"/>
    <property type="project" value="TreeGrafter"/>
</dbReference>
<dbReference type="FunFam" id="3.30.70.270:FF:000001">
    <property type="entry name" value="Diguanylate cyclase domain protein"/>
    <property type="match status" value="1"/>
</dbReference>
<protein>
    <submittedName>
        <fullName evidence="3">GGDEF domain-containing protein</fullName>
    </submittedName>
</protein>
<feature type="transmembrane region" description="Helical" evidence="1">
    <location>
        <begin position="160"/>
        <end position="178"/>
    </location>
</feature>
<feature type="transmembrane region" description="Helical" evidence="1">
    <location>
        <begin position="44"/>
        <end position="65"/>
    </location>
</feature>
<dbReference type="InterPro" id="IPR043128">
    <property type="entry name" value="Rev_trsase/Diguanyl_cyclase"/>
</dbReference>
<dbReference type="RefSeq" id="WP_146886865.1">
    <property type="nucleotide sequence ID" value="NZ_BJXB01000017.1"/>
</dbReference>
<keyword evidence="1" id="KW-1133">Transmembrane helix</keyword>
<dbReference type="PROSITE" id="PS50887">
    <property type="entry name" value="GGDEF"/>
    <property type="match status" value="1"/>
</dbReference>
<dbReference type="AlphaFoldDB" id="A0A511N5G0"/>
<reference evidence="3 4" key="1">
    <citation type="submission" date="2019-07" db="EMBL/GenBank/DDBJ databases">
        <title>Whole genome shotgun sequence of Deinococcus cellulosilyticus NBRC 106333.</title>
        <authorList>
            <person name="Hosoyama A."/>
            <person name="Uohara A."/>
            <person name="Ohji S."/>
            <person name="Ichikawa N."/>
        </authorList>
    </citation>
    <scope>NUCLEOTIDE SEQUENCE [LARGE SCALE GENOMIC DNA]</scope>
    <source>
        <strain evidence="3 4">NBRC 106333</strain>
    </source>
</reference>
<dbReference type="Gene3D" id="3.30.70.270">
    <property type="match status" value="1"/>
</dbReference>
<dbReference type="OrthoDB" id="9759607at2"/>
<feature type="transmembrane region" description="Helical" evidence="1">
    <location>
        <begin position="77"/>
        <end position="94"/>
    </location>
</feature>
<dbReference type="EMBL" id="BJXB01000017">
    <property type="protein sequence ID" value="GEM48090.1"/>
    <property type="molecule type" value="Genomic_DNA"/>
</dbReference>
<dbReference type="GO" id="GO:0005886">
    <property type="term" value="C:plasma membrane"/>
    <property type="evidence" value="ECO:0007669"/>
    <property type="project" value="TreeGrafter"/>
</dbReference>
<dbReference type="Pfam" id="PF00990">
    <property type="entry name" value="GGDEF"/>
    <property type="match status" value="1"/>
</dbReference>
<dbReference type="CDD" id="cd01949">
    <property type="entry name" value="GGDEF"/>
    <property type="match status" value="1"/>
</dbReference>
<gene>
    <name evidence="3" type="ORF">DC3_37250</name>
</gene>
<evidence type="ECO:0000259" key="2">
    <source>
        <dbReference type="PROSITE" id="PS50887"/>
    </source>
</evidence>
<feature type="transmembrane region" description="Helical" evidence="1">
    <location>
        <begin position="128"/>
        <end position="148"/>
    </location>
</feature>
<keyword evidence="1" id="KW-0812">Transmembrane</keyword>
<keyword evidence="1" id="KW-0472">Membrane</keyword>
<dbReference type="Proteomes" id="UP000321306">
    <property type="component" value="Unassembled WGS sequence"/>
</dbReference>
<dbReference type="PANTHER" id="PTHR45138:SF9">
    <property type="entry name" value="DIGUANYLATE CYCLASE DGCM-RELATED"/>
    <property type="match status" value="1"/>
</dbReference>
<feature type="transmembrane region" description="Helical" evidence="1">
    <location>
        <begin position="100"/>
        <end position="121"/>
    </location>
</feature>
<sequence>MRHLHVDLDRQFEQLELQLMRATLGIAALGSTAAYWVSISQYSWLYHVTLPFLLLAWLILSVVVWQAPKTYPIIKHIYLGTTVLYLLICLNGFFEQSTAQPLFLAFSLWFPVQYMVIYVLYPSHLAHRFALGLLVLSLFSLVVHLGVLSRIDPSQMAWLIHFYVASVVTIMMSRYVILIKDKYVLAYREANSDALTGLYNRRYLEDQLNEVVSYAVRYDKTVSVLLLDLDHFKQINDLFGHATGDIILKGFAEVLHLHLPKNAIAGRWGGEEFLVILPEMDLHRAWQVAEYIHVVMRSIKFKKVGSVTISVGVSELAPLDSIQTLIQRADQALYQAKGAGRNKTMPQLHDIQRSALYPSTKPAKTLN</sequence>